<dbReference type="OrthoDB" id="799522at2"/>
<evidence type="ECO:0000313" key="3">
    <source>
        <dbReference type="EMBL" id="SHF97286.1"/>
    </source>
</evidence>
<dbReference type="RefSeq" id="WP_062181049.1">
    <property type="nucleotide sequence ID" value="NZ_BBXL01000012.1"/>
</dbReference>
<evidence type="ECO:0000256" key="1">
    <source>
        <dbReference type="SAM" id="MobiDB-lite"/>
    </source>
</evidence>
<feature type="compositionally biased region" description="Polar residues" evidence="1">
    <location>
        <begin position="113"/>
        <end position="142"/>
    </location>
</feature>
<gene>
    <name evidence="3" type="ORF">SAMN05444362_11314</name>
</gene>
<accession>A0A1M5G0P6</accession>
<keyword evidence="4" id="KW-1185">Reference proteome</keyword>
<feature type="region of interest" description="Disordered" evidence="1">
    <location>
        <begin position="111"/>
        <end position="182"/>
    </location>
</feature>
<protein>
    <recommendedName>
        <fullName evidence="5">Secreted protein</fullName>
    </recommendedName>
</protein>
<feature type="compositionally biased region" description="Low complexity" evidence="1">
    <location>
        <begin position="143"/>
        <end position="182"/>
    </location>
</feature>
<reference evidence="4" key="1">
    <citation type="submission" date="2016-11" db="EMBL/GenBank/DDBJ databases">
        <authorList>
            <person name="Varghese N."/>
            <person name="Submissions S."/>
        </authorList>
    </citation>
    <scope>NUCLEOTIDE SEQUENCE [LARGE SCALE GENOMIC DNA]</scope>
    <source>
        <strain evidence="4">DSM 27370</strain>
    </source>
</reference>
<evidence type="ECO:0008006" key="5">
    <source>
        <dbReference type="Google" id="ProtNLM"/>
    </source>
</evidence>
<dbReference type="Proteomes" id="UP000184480">
    <property type="component" value="Unassembled WGS sequence"/>
</dbReference>
<evidence type="ECO:0000313" key="4">
    <source>
        <dbReference type="Proteomes" id="UP000184480"/>
    </source>
</evidence>
<evidence type="ECO:0000256" key="2">
    <source>
        <dbReference type="SAM" id="SignalP"/>
    </source>
</evidence>
<feature type="signal peptide" evidence="2">
    <location>
        <begin position="1"/>
        <end position="22"/>
    </location>
</feature>
<name>A0A1M5G0P6_9BACT</name>
<dbReference type="AlphaFoldDB" id="A0A1M5G0P6"/>
<sequence>MKKIIFILAIILSVNSFNTANAQVNVNINIGNQPAWGPSGYDYAGYYYFPDLNIYFDVTNSLFYYLSGSKWISNQYLPNKYSRYDFYNMYKVVVNEKQPWLQNKTHKKEYSNYKGNKTQISIRNTSDTKYNQSRNNTRSWVDNNQVSNNKNQKQNSTKQNNTKNSNNDRQSSNNQSKSNNRR</sequence>
<dbReference type="STRING" id="1346286.SAMN05444362_11314"/>
<keyword evidence="2" id="KW-0732">Signal</keyword>
<dbReference type="EMBL" id="FQUC01000013">
    <property type="protein sequence ID" value="SHF97286.1"/>
    <property type="molecule type" value="Genomic_DNA"/>
</dbReference>
<proteinExistence type="predicted"/>
<organism evidence="3 4">
    <name type="scientific">Dysgonomonas macrotermitis</name>
    <dbReference type="NCBI Taxonomy" id="1346286"/>
    <lineage>
        <taxon>Bacteria</taxon>
        <taxon>Pseudomonadati</taxon>
        <taxon>Bacteroidota</taxon>
        <taxon>Bacteroidia</taxon>
        <taxon>Bacteroidales</taxon>
        <taxon>Dysgonomonadaceae</taxon>
        <taxon>Dysgonomonas</taxon>
    </lineage>
</organism>
<feature type="chain" id="PRO_5009910308" description="Secreted protein" evidence="2">
    <location>
        <begin position="23"/>
        <end position="182"/>
    </location>
</feature>